<gene>
    <name evidence="3" type="primary">LOC110778410</name>
</gene>
<reference evidence="3" key="2">
    <citation type="submission" date="2025-08" db="UniProtKB">
        <authorList>
            <consortium name="RefSeq"/>
        </authorList>
    </citation>
    <scope>IDENTIFICATION</scope>
    <source>
        <tissue evidence="3">Leaf</tissue>
    </source>
</reference>
<keyword evidence="2" id="KW-1185">Reference proteome</keyword>
<dbReference type="PANTHER" id="PTHR35358">
    <property type="entry name" value="OS06G0711100 PROTEIN"/>
    <property type="match status" value="1"/>
</dbReference>
<dbReference type="AlphaFoldDB" id="A0A9R0HX53"/>
<accession>A0A9R0HX53</accession>
<evidence type="ECO:0000313" key="2">
    <source>
        <dbReference type="Proteomes" id="UP000813463"/>
    </source>
</evidence>
<proteinExistence type="predicted"/>
<dbReference type="KEGG" id="soe:110778410"/>
<dbReference type="RefSeq" id="XP_021838663.2">
    <property type="nucleotide sequence ID" value="XM_021982971.2"/>
</dbReference>
<name>A0A9R0HX53_SPIOL</name>
<keyword evidence="1" id="KW-0175">Coiled coil</keyword>
<protein>
    <submittedName>
        <fullName evidence="3">Uncharacterized protein</fullName>
    </submittedName>
</protein>
<evidence type="ECO:0000256" key="1">
    <source>
        <dbReference type="SAM" id="Coils"/>
    </source>
</evidence>
<reference evidence="2" key="1">
    <citation type="journal article" date="2021" name="Nat. Commun.">
        <title>Genomic analyses provide insights into spinach domestication and the genetic basis of agronomic traits.</title>
        <authorList>
            <person name="Cai X."/>
            <person name="Sun X."/>
            <person name="Xu C."/>
            <person name="Sun H."/>
            <person name="Wang X."/>
            <person name="Ge C."/>
            <person name="Zhang Z."/>
            <person name="Wang Q."/>
            <person name="Fei Z."/>
            <person name="Jiao C."/>
            <person name="Wang Q."/>
        </authorList>
    </citation>
    <scope>NUCLEOTIDE SEQUENCE [LARGE SCALE GENOMIC DNA]</scope>
    <source>
        <strain evidence="2">cv. Varoflay</strain>
    </source>
</reference>
<dbReference type="Pfam" id="PF05278">
    <property type="entry name" value="PEARLI-4"/>
    <property type="match status" value="1"/>
</dbReference>
<organism evidence="2 3">
    <name type="scientific">Spinacia oleracea</name>
    <name type="common">Spinach</name>
    <dbReference type="NCBI Taxonomy" id="3562"/>
    <lineage>
        <taxon>Eukaryota</taxon>
        <taxon>Viridiplantae</taxon>
        <taxon>Streptophyta</taxon>
        <taxon>Embryophyta</taxon>
        <taxon>Tracheophyta</taxon>
        <taxon>Spermatophyta</taxon>
        <taxon>Magnoliopsida</taxon>
        <taxon>eudicotyledons</taxon>
        <taxon>Gunneridae</taxon>
        <taxon>Pentapetalae</taxon>
        <taxon>Caryophyllales</taxon>
        <taxon>Chenopodiaceae</taxon>
        <taxon>Chenopodioideae</taxon>
        <taxon>Anserineae</taxon>
        <taxon>Spinacia</taxon>
    </lineage>
</organism>
<dbReference type="GeneID" id="110778410"/>
<sequence>METTILNVTDEETDGCSIEKTIELDYDEEVDDCHSSETVGITKTEEYNTKSNKEDMIRLVDETSKINVLHQEGSIEHKPADAIDESKASHCSSTVIQDGVCRVGSYRIRSDLVLILRRIIEKHGDIFHNCKMIESSHDHSQLLVNICELIQELETVPLQCLQPKHVNRLRNAGKELEDSGADVKWLNNHCDYLDNVVQQLSQFTESKEEQNECQKSLQCKEESLILTRGNISELLEEIKVLEEELKKSREYIGKLDCSIMDIKSLCRNFVGKSFTDGLY</sequence>
<evidence type="ECO:0000313" key="3">
    <source>
        <dbReference type="RefSeq" id="XP_021838663.2"/>
    </source>
</evidence>
<dbReference type="Proteomes" id="UP000813463">
    <property type="component" value="Chromosome 5"/>
</dbReference>
<dbReference type="InterPro" id="IPR007942">
    <property type="entry name" value="PLipase-like"/>
</dbReference>
<feature type="coiled-coil region" evidence="1">
    <location>
        <begin position="224"/>
        <end position="251"/>
    </location>
</feature>
<dbReference type="PANTHER" id="PTHR35358:SF10">
    <property type="entry name" value="PLANT PHOSPHOLIPASE-LIKE PROTEIN"/>
    <property type="match status" value="1"/>
</dbReference>